<dbReference type="VEuPathDB" id="FungiDB:TRICI_002709"/>
<feature type="region of interest" description="Disordered" evidence="2">
    <location>
        <begin position="17"/>
        <end position="38"/>
    </location>
</feature>
<evidence type="ECO:0000256" key="2">
    <source>
        <dbReference type="SAM" id="MobiDB-lite"/>
    </source>
</evidence>
<accession>A0A642V569</accession>
<reference evidence="3" key="1">
    <citation type="journal article" date="2019" name="G3 (Bethesda)">
        <title>Genome Assemblies of Two Rare Opportunistic Yeast Pathogens: Diutina rugosa (syn. Candida rugosa) and Trichomonascus ciferrii (syn. Candida ciferrii).</title>
        <authorList>
            <person name="Mixao V."/>
            <person name="Saus E."/>
            <person name="Hansen A.P."/>
            <person name="Lass-Florl C."/>
            <person name="Gabaldon T."/>
        </authorList>
    </citation>
    <scope>NUCLEOTIDE SEQUENCE</scope>
    <source>
        <strain evidence="3">CBS 4856</strain>
    </source>
</reference>
<sequence length="115" mass="13204">MAPEDLSSESKAILRRFDRGNNTLENNTQVTKHESSDAIKELKRNSDALVKHATELKTRIAEYNSQLEKIKQEENDCRKLMNQVKYDVGITDETVLQELNYLKQVSSSFISSIQN</sequence>
<feature type="compositionally biased region" description="Polar residues" evidence="2">
    <location>
        <begin position="20"/>
        <end position="30"/>
    </location>
</feature>
<protein>
    <submittedName>
        <fullName evidence="3">Uncharacterized protein</fullName>
    </submittedName>
</protein>
<evidence type="ECO:0000313" key="4">
    <source>
        <dbReference type="Proteomes" id="UP000761534"/>
    </source>
</evidence>
<gene>
    <name evidence="3" type="ORF">TRICI_002709</name>
</gene>
<evidence type="ECO:0000256" key="1">
    <source>
        <dbReference type="SAM" id="Coils"/>
    </source>
</evidence>
<dbReference type="AlphaFoldDB" id="A0A642V569"/>
<keyword evidence="4" id="KW-1185">Reference proteome</keyword>
<evidence type="ECO:0000313" key="3">
    <source>
        <dbReference type="EMBL" id="KAA8915140.1"/>
    </source>
</evidence>
<dbReference type="EMBL" id="SWFS01000183">
    <property type="protein sequence ID" value="KAA8915140.1"/>
    <property type="molecule type" value="Genomic_DNA"/>
</dbReference>
<comment type="caution">
    <text evidence="3">The sequence shown here is derived from an EMBL/GenBank/DDBJ whole genome shotgun (WGS) entry which is preliminary data.</text>
</comment>
<keyword evidence="1" id="KW-0175">Coiled coil</keyword>
<proteinExistence type="predicted"/>
<name>A0A642V569_9ASCO</name>
<dbReference type="Proteomes" id="UP000761534">
    <property type="component" value="Unassembled WGS sequence"/>
</dbReference>
<feature type="coiled-coil region" evidence="1">
    <location>
        <begin position="39"/>
        <end position="83"/>
    </location>
</feature>
<organism evidence="3 4">
    <name type="scientific">Trichomonascus ciferrii</name>
    <dbReference type="NCBI Taxonomy" id="44093"/>
    <lineage>
        <taxon>Eukaryota</taxon>
        <taxon>Fungi</taxon>
        <taxon>Dikarya</taxon>
        <taxon>Ascomycota</taxon>
        <taxon>Saccharomycotina</taxon>
        <taxon>Dipodascomycetes</taxon>
        <taxon>Dipodascales</taxon>
        <taxon>Trichomonascaceae</taxon>
        <taxon>Trichomonascus</taxon>
        <taxon>Trichomonascus ciferrii complex</taxon>
    </lineage>
</organism>